<dbReference type="EMBL" id="JACEFB010000016">
    <property type="protein sequence ID" value="MBA2227622.1"/>
    <property type="molecule type" value="Genomic_DNA"/>
</dbReference>
<evidence type="ECO:0000313" key="3">
    <source>
        <dbReference type="EMBL" id="MBA2227622.1"/>
    </source>
</evidence>
<dbReference type="Proteomes" id="UP000542342">
    <property type="component" value="Unassembled WGS sequence"/>
</dbReference>
<dbReference type="AlphaFoldDB" id="A0A7V8VGY6"/>
<dbReference type="InterPro" id="IPR036291">
    <property type="entry name" value="NAD(P)-bd_dom_sf"/>
</dbReference>
<protein>
    <submittedName>
        <fullName evidence="3">SDR family oxidoreductase</fullName>
    </submittedName>
</protein>
<accession>A0A7V8VGY6</accession>
<reference evidence="3 4" key="1">
    <citation type="submission" date="2020-07" db="EMBL/GenBank/DDBJ databases">
        <title>Thermogemmata thermophila gen. nov., sp. nov., a novel moderate thermophilic planctomycete from a Kamchatka hot spring.</title>
        <authorList>
            <person name="Elcheninov A.G."/>
            <person name="Podosokorskaya O.A."/>
            <person name="Kovaleva O.L."/>
            <person name="Novikov A."/>
            <person name="Bonch-Osmolovskaya E.A."/>
            <person name="Toshchakov S.V."/>
            <person name="Kublanov I.V."/>
        </authorList>
    </citation>
    <scope>NUCLEOTIDE SEQUENCE [LARGE SCALE GENOMIC DNA]</scope>
    <source>
        <strain evidence="3 4">2918</strain>
    </source>
</reference>
<name>A0A7V8VGY6_9BACT</name>
<dbReference type="PANTHER" id="PTHR43639">
    <property type="entry name" value="OXIDOREDUCTASE, SHORT-CHAIN DEHYDROGENASE/REDUCTASE FAMILY (AFU_ORTHOLOGUE AFUA_5G02870)"/>
    <property type="match status" value="1"/>
</dbReference>
<keyword evidence="2" id="KW-0560">Oxidoreductase</keyword>
<dbReference type="GO" id="GO:0016491">
    <property type="term" value="F:oxidoreductase activity"/>
    <property type="evidence" value="ECO:0007669"/>
    <property type="project" value="UniProtKB-KW"/>
</dbReference>
<evidence type="ECO:0000256" key="2">
    <source>
        <dbReference type="ARBA" id="ARBA00023002"/>
    </source>
</evidence>
<dbReference type="RefSeq" id="WP_194539483.1">
    <property type="nucleotide sequence ID" value="NZ_JACEFB010000016.1"/>
</dbReference>
<dbReference type="Pfam" id="PF13561">
    <property type="entry name" value="adh_short_C2"/>
    <property type="match status" value="1"/>
</dbReference>
<evidence type="ECO:0000256" key="1">
    <source>
        <dbReference type="ARBA" id="ARBA00006484"/>
    </source>
</evidence>
<proteinExistence type="inferred from homology"/>
<gene>
    <name evidence="3" type="ORF">H0921_15800</name>
</gene>
<keyword evidence="4" id="KW-1185">Reference proteome</keyword>
<comment type="caution">
    <text evidence="3">The sequence shown here is derived from an EMBL/GenBank/DDBJ whole genome shotgun (WGS) entry which is preliminary data.</text>
</comment>
<evidence type="ECO:0000313" key="4">
    <source>
        <dbReference type="Proteomes" id="UP000542342"/>
    </source>
</evidence>
<dbReference type="SUPFAM" id="SSF51735">
    <property type="entry name" value="NAD(P)-binding Rossmann-fold domains"/>
    <property type="match status" value="1"/>
</dbReference>
<dbReference type="PRINTS" id="PR00081">
    <property type="entry name" value="GDHRDH"/>
</dbReference>
<organism evidence="3 4">
    <name type="scientific">Thermogemmata fonticola</name>
    <dbReference type="NCBI Taxonomy" id="2755323"/>
    <lineage>
        <taxon>Bacteria</taxon>
        <taxon>Pseudomonadati</taxon>
        <taxon>Planctomycetota</taxon>
        <taxon>Planctomycetia</taxon>
        <taxon>Gemmatales</taxon>
        <taxon>Gemmataceae</taxon>
        <taxon>Thermogemmata</taxon>
    </lineage>
</organism>
<dbReference type="PANTHER" id="PTHR43639:SF1">
    <property type="entry name" value="SHORT-CHAIN DEHYDROGENASE_REDUCTASE FAMILY PROTEIN"/>
    <property type="match status" value="1"/>
</dbReference>
<comment type="similarity">
    <text evidence="1">Belongs to the short-chain dehydrogenases/reductases (SDR) family.</text>
</comment>
<dbReference type="InterPro" id="IPR002347">
    <property type="entry name" value="SDR_fam"/>
</dbReference>
<sequence length="259" mass="28349">MSGPAAGSNDRPVAVVTGSGRRRIGYHVAARLAQEGFALLLHYRTAAQEATQNAQELSQQYSVPVLTAAADLTEESQVQELARTTLEQFGRVDVAVHCAAIWKRKSLEETTAADVREHFEVNLLSTFLICQTFGLQMVRQEQGGCLVTIGDWADIRPYPDYAAYFASKAAIPGLTRTMAVELGRRHPRVRVNAVLPGPVMLPEDLPAEERQAVIAATLLKREGKPEHVAQAVWHFVQNDYLTGVCLPVDGGRSIYAAGW</sequence>
<dbReference type="Gene3D" id="3.40.50.720">
    <property type="entry name" value="NAD(P)-binding Rossmann-like Domain"/>
    <property type="match status" value="1"/>
</dbReference>